<accession>A0A6N3BRG8</accession>
<dbReference type="Pfam" id="PF14526">
    <property type="entry name" value="Cass2"/>
    <property type="match status" value="1"/>
</dbReference>
<evidence type="ECO:0000259" key="1">
    <source>
        <dbReference type="SMART" id="SM00871"/>
    </source>
</evidence>
<feature type="domain" description="AraC effector-binding" evidence="1">
    <location>
        <begin position="1"/>
        <end position="154"/>
    </location>
</feature>
<dbReference type="AlphaFoldDB" id="A0A6N3BRG8"/>
<protein>
    <submittedName>
        <fullName evidence="2">Bacterial transcription activator, effector binding domain</fullName>
    </submittedName>
</protein>
<dbReference type="InterPro" id="IPR011256">
    <property type="entry name" value="Reg_factor_effector_dom_sf"/>
</dbReference>
<gene>
    <name evidence="2" type="ORF">CTLFYP3_01393</name>
</gene>
<dbReference type="RefSeq" id="WP_156625902.1">
    <property type="nucleotide sequence ID" value="NZ_CACRTO010000013.1"/>
</dbReference>
<organism evidence="2">
    <name type="scientific">Clostridium tertium</name>
    <dbReference type="NCBI Taxonomy" id="1559"/>
    <lineage>
        <taxon>Bacteria</taxon>
        <taxon>Bacillati</taxon>
        <taxon>Bacillota</taxon>
        <taxon>Clostridia</taxon>
        <taxon>Eubacteriales</taxon>
        <taxon>Clostridiaceae</taxon>
        <taxon>Clostridium</taxon>
    </lineage>
</organism>
<dbReference type="SMART" id="SM00871">
    <property type="entry name" value="AraC_E_bind"/>
    <property type="match status" value="1"/>
</dbReference>
<dbReference type="Gene3D" id="3.20.80.10">
    <property type="entry name" value="Regulatory factor, effector binding domain"/>
    <property type="match status" value="1"/>
</dbReference>
<dbReference type="SUPFAM" id="SSF55136">
    <property type="entry name" value="Probable bacterial effector-binding domain"/>
    <property type="match status" value="1"/>
</dbReference>
<dbReference type="EMBL" id="CACRTO010000013">
    <property type="protein sequence ID" value="VYU06745.1"/>
    <property type="molecule type" value="Genomic_DNA"/>
</dbReference>
<reference evidence="2" key="1">
    <citation type="submission" date="2019-11" db="EMBL/GenBank/DDBJ databases">
        <authorList>
            <person name="Feng L."/>
        </authorList>
    </citation>
    <scope>NUCLEOTIDE SEQUENCE</scope>
    <source>
        <strain evidence="2">CTertiumLFYP3</strain>
    </source>
</reference>
<proteinExistence type="predicted"/>
<dbReference type="InterPro" id="IPR010499">
    <property type="entry name" value="AraC_E-bd"/>
</dbReference>
<dbReference type="PANTHER" id="PTHR36444">
    <property type="entry name" value="TRANSCRIPTIONAL REGULATOR PROTEIN YOBU-RELATED"/>
    <property type="match status" value="1"/>
</dbReference>
<evidence type="ECO:0000313" key="2">
    <source>
        <dbReference type="EMBL" id="VYU06745.1"/>
    </source>
</evidence>
<name>A0A6N3BRG8_9CLOT</name>
<sequence>MKYYIQELDEFSIIGQEIELTNLQKRNIQISTKFWTKFNTNLKKAYLSQHGNWVKYAFTERRERKLFYYCAIPKKTVVPEGFVLKEVKAHKYLVVEHIGSMDKIYDTYTKIYQEILPSISCRAIQSDFLHFEKYDYRFNWNKGNSIIDIYIPIEA</sequence>
<dbReference type="PANTHER" id="PTHR36444:SF2">
    <property type="entry name" value="TRANSCRIPTIONAL REGULATOR PROTEIN YOBU-RELATED"/>
    <property type="match status" value="1"/>
</dbReference>
<dbReference type="InterPro" id="IPR053182">
    <property type="entry name" value="YobU-like_regulator"/>
</dbReference>
<dbReference type="InterPro" id="IPR029441">
    <property type="entry name" value="Cass2"/>
</dbReference>